<dbReference type="InterPro" id="IPR005201">
    <property type="entry name" value="TIM_ENGase"/>
</dbReference>
<dbReference type="CDD" id="cd06547">
    <property type="entry name" value="GH85_ENGase"/>
    <property type="match status" value="1"/>
</dbReference>
<dbReference type="InterPro" id="IPR013783">
    <property type="entry name" value="Ig-like_fold"/>
</dbReference>
<dbReference type="InterPro" id="IPR000601">
    <property type="entry name" value="PKD_dom"/>
</dbReference>
<dbReference type="CDD" id="cd00146">
    <property type="entry name" value="PKD"/>
    <property type="match status" value="1"/>
</dbReference>
<dbReference type="KEGG" id="vne:CFK40_03855"/>
<keyword evidence="1" id="KW-0732">Signal</keyword>
<protein>
    <submittedName>
        <fullName evidence="4">Endo-beta-N-acetylglucosaminidase</fullName>
    </submittedName>
</protein>
<dbReference type="PROSITE" id="PS50022">
    <property type="entry name" value="FA58C_3"/>
    <property type="match status" value="1"/>
</dbReference>
<feature type="chain" id="PRO_5013143874" evidence="1">
    <location>
        <begin position="24"/>
        <end position="882"/>
    </location>
</feature>
<dbReference type="PROSITE" id="PS50093">
    <property type="entry name" value="PKD"/>
    <property type="match status" value="1"/>
</dbReference>
<dbReference type="Gene3D" id="2.60.40.10">
    <property type="entry name" value="Immunoglobulins"/>
    <property type="match status" value="2"/>
</dbReference>
<dbReference type="Pfam" id="PF03644">
    <property type="entry name" value="Glyco_hydro_85"/>
    <property type="match status" value="1"/>
</dbReference>
<dbReference type="PANTHER" id="PTHR13246:SF1">
    <property type="entry name" value="CYTOSOLIC ENDO-BETA-N-ACETYLGLUCOSAMINIDASE"/>
    <property type="match status" value="1"/>
</dbReference>
<evidence type="ECO:0000256" key="1">
    <source>
        <dbReference type="SAM" id="SignalP"/>
    </source>
</evidence>
<dbReference type="Gene3D" id="3.20.20.80">
    <property type="entry name" value="Glycosidases"/>
    <property type="match status" value="1"/>
</dbReference>
<proteinExistence type="predicted"/>
<sequence length="882" mass="99083">MYAFVFSVMLTVVIFALPISAFAEQPESSYWYPEGLMNWSPESDTDAIFNKSSVPLADREVLYKVNNTSQSEAKLVALSALNPNTSGVPSQGGNKFFANTFSYWQYVDVMVYWAGSAGEGIIVPPSADVIDAAHKNGVPILGNVFFPPKVYGGKEEWLEQMLVQREDGSFPAADKLLEVASYYGFDGWFINQETGGGTEETAEKMKDFLAYLQEHKQKDMQIMWYDSMTKNGDINWQNALTDQNKMFLQDGEERVSDSMFLNFWWNSQEASYNKAKEIGRDPYDLFAGIDVEANGTNTNVNWEGIFPEGRSPYTSLGVYRPDWAFKTSTTMDEFYDKEQEFWTGEAGDPSETFKNGSWKGMAHYFTAKTSVQELPFVTHFNTGSGKSFVVNGVTRSERDWNNRSLQNILPTWRWLTEGSGQPLNVDFDWEQAYYGGSSLKISGKLSNENTTHLKLYKTDLPIEKDTEISVTYQTDVKKPNMKLGVSFIGQPEKFVFFDVKKKSRNEWTTETFKLKKYQGEKIAAISLYFDSEEVIEDYQMNIGELKVTNKHSDKEVPGSPTNPTWLEMAYKEGLYADLSVKWDPVDDTIQHYELYRRHANGEKEFLGATPNNVYHISDLRRDGKETATTLEIVAVSKDYVKSEAVEVTFEWPPYPIPKADFSASQTVAAPGDEIQFFNNSSEATEEVQWHFDGATPATSTEKDPVVTYQEEGVYAVTLVAKNSEGEDSLTKEEFITISKDATNIENVALNKTAVASGQCGTSEGPLNAIDGETANNSKWCAIGDNQWLTVDLGEVYHLSEFVLKHAEAGGESPAFNTKAFKIETSRDGENWENTVTATANTAAVSEHPIPITEARYVRLSIQQPTQGGDQAARIYELEAYGY</sequence>
<dbReference type="OrthoDB" id="1089471at2"/>
<dbReference type="InterPro" id="IPR008979">
    <property type="entry name" value="Galactose-bd-like_sf"/>
</dbReference>
<dbReference type="AlphaFoldDB" id="A0A221MI18"/>
<dbReference type="Proteomes" id="UP000204391">
    <property type="component" value="Chromosome"/>
</dbReference>
<keyword evidence="5" id="KW-1185">Reference proteome</keyword>
<name>A0A221MI18_9BACI</name>
<evidence type="ECO:0000259" key="3">
    <source>
        <dbReference type="PROSITE" id="PS50093"/>
    </source>
</evidence>
<dbReference type="EMBL" id="CP022437">
    <property type="protein sequence ID" value="ASN07284.1"/>
    <property type="molecule type" value="Genomic_DNA"/>
</dbReference>
<dbReference type="Pfam" id="PF00754">
    <property type="entry name" value="F5_F8_type_C"/>
    <property type="match status" value="1"/>
</dbReference>
<dbReference type="Pfam" id="PF18911">
    <property type="entry name" value="PKD_4"/>
    <property type="match status" value="1"/>
</dbReference>
<dbReference type="Gene3D" id="2.60.120.260">
    <property type="entry name" value="Galactose-binding domain-like"/>
    <property type="match status" value="2"/>
</dbReference>
<organism evidence="4 5">
    <name type="scientific">Virgibacillus necropolis</name>
    <dbReference type="NCBI Taxonomy" id="163877"/>
    <lineage>
        <taxon>Bacteria</taxon>
        <taxon>Bacillati</taxon>
        <taxon>Bacillota</taxon>
        <taxon>Bacilli</taxon>
        <taxon>Bacillales</taxon>
        <taxon>Bacillaceae</taxon>
        <taxon>Virgibacillus</taxon>
    </lineage>
</organism>
<dbReference type="GO" id="GO:0033925">
    <property type="term" value="F:mannosyl-glycoprotein endo-beta-N-acetylglucosaminidase activity"/>
    <property type="evidence" value="ECO:0007669"/>
    <property type="project" value="InterPro"/>
</dbReference>
<dbReference type="SUPFAM" id="SSF49299">
    <property type="entry name" value="PKD domain"/>
    <property type="match status" value="1"/>
</dbReference>
<evidence type="ECO:0000259" key="2">
    <source>
        <dbReference type="PROSITE" id="PS50022"/>
    </source>
</evidence>
<dbReference type="SMART" id="SM00089">
    <property type="entry name" value="PKD"/>
    <property type="match status" value="1"/>
</dbReference>
<dbReference type="InterPro" id="IPR000421">
    <property type="entry name" value="FA58C"/>
</dbReference>
<reference evidence="4 5" key="1">
    <citation type="journal article" date="2003" name="Int. J. Syst. Evol. Microbiol.">
        <title>Virgibacillus carmonensis sp. nov., Virgibacillus necropolis sp. nov. and Virgibacillus picturae sp. nov., three novel species isolated from deteriorated mural paintings, transfer of the species of the genus salibacillus to Virgibacillus, as Virgibacillus marismortui comb. nov. and Virgibacillus salexigens comb. nov., and emended description of the genus Virgibacillus.</title>
        <authorList>
            <person name="Heyrman J."/>
            <person name="Logan N.A."/>
            <person name="Busse H.J."/>
            <person name="Balcaen A."/>
            <person name="Lebbe L."/>
            <person name="Rodriguez-Diaz M."/>
            <person name="Swings J."/>
            <person name="De Vos P."/>
        </authorList>
    </citation>
    <scope>NUCLEOTIDE SEQUENCE [LARGE SCALE GENOMIC DNA]</scope>
    <source>
        <strain evidence="4 5">LMG 19488</strain>
    </source>
</reference>
<dbReference type="InterPro" id="IPR035986">
    <property type="entry name" value="PKD_dom_sf"/>
</dbReference>
<evidence type="ECO:0000313" key="4">
    <source>
        <dbReference type="EMBL" id="ASN07284.1"/>
    </source>
</evidence>
<evidence type="ECO:0000313" key="5">
    <source>
        <dbReference type="Proteomes" id="UP000204391"/>
    </source>
</evidence>
<dbReference type="InterPro" id="IPR054110">
    <property type="entry name" value="EndoD-like_D2"/>
</dbReference>
<accession>A0A221MI18</accession>
<gene>
    <name evidence="4" type="ORF">CFK40_03855</name>
</gene>
<dbReference type="GO" id="GO:0005829">
    <property type="term" value="C:cytosol"/>
    <property type="evidence" value="ECO:0007669"/>
    <property type="project" value="UniProtKB-SubCell"/>
</dbReference>
<feature type="domain" description="F5/8 type C" evidence="2">
    <location>
        <begin position="737"/>
        <end position="882"/>
    </location>
</feature>
<dbReference type="SUPFAM" id="SSF49785">
    <property type="entry name" value="Galactose-binding domain-like"/>
    <property type="match status" value="1"/>
</dbReference>
<feature type="domain" description="PKD" evidence="3">
    <location>
        <begin position="657"/>
        <end position="742"/>
    </location>
</feature>
<dbReference type="InterPro" id="IPR032979">
    <property type="entry name" value="ENGase"/>
</dbReference>
<dbReference type="InterPro" id="IPR022409">
    <property type="entry name" value="PKD/Chitinase_dom"/>
</dbReference>
<dbReference type="Pfam" id="PF21910">
    <property type="entry name" value="GH85_C"/>
    <property type="match status" value="1"/>
</dbReference>
<feature type="signal peptide" evidence="1">
    <location>
        <begin position="1"/>
        <end position="23"/>
    </location>
</feature>
<dbReference type="PANTHER" id="PTHR13246">
    <property type="entry name" value="ENDO BETA N-ACETYLGLUCOSAMINIDASE"/>
    <property type="match status" value="1"/>
</dbReference>